<dbReference type="PANTHER" id="PTHR30344:SF1">
    <property type="entry name" value="6-PHOSPHOGLUCONOLACTONASE"/>
    <property type="match status" value="1"/>
</dbReference>
<dbReference type="InterPro" id="IPR018247">
    <property type="entry name" value="EF_Hand_1_Ca_BS"/>
</dbReference>
<comment type="similarity">
    <text evidence="1">Belongs to the cycloisomerase 2 family.</text>
</comment>
<dbReference type="GO" id="GO:0017057">
    <property type="term" value="F:6-phosphogluconolactonase activity"/>
    <property type="evidence" value="ECO:0007669"/>
    <property type="project" value="TreeGrafter"/>
</dbReference>
<reference evidence="3 4" key="1">
    <citation type="submission" date="2018-02" db="EMBL/GenBank/DDBJ databases">
        <title>The genomes of Aspergillus section Nigri reveals drivers in fungal speciation.</title>
        <authorList>
            <consortium name="DOE Joint Genome Institute"/>
            <person name="Vesth T.C."/>
            <person name="Nybo J."/>
            <person name="Theobald S."/>
            <person name="Brandl J."/>
            <person name="Frisvad J.C."/>
            <person name="Nielsen K.F."/>
            <person name="Lyhne E.K."/>
            <person name="Kogle M.E."/>
            <person name="Kuo A."/>
            <person name="Riley R."/>
            <person name="Clum A."/>
            <person name="Nolan M."/>
            <person name="Lipzen A."/>
            <person name="Salamov A."/>
            <person name="Henrissat B."/>
            <person name="Wiebenga A."/>
            <person name="De vries R.P."/>
            <person name="Grigoriev I.V."/>
            <person name="Mortensen U.H."/>
            <person name="Andersen M.R."/>
            <person name="Baker S.E."/>
        </authorList>
    </citation>
    <scope>NUCLEOTIDE SEQUENCE [LARGE SCALE GENOMIC DNA]</scope>
    <source>
        <strain evidence="3 4">CBS 707.79</strain>
    </source>
</reference>
<dbReference type="VEuPathDB" id="FungiDB:BO71DRAFT_481295"/>
<name>A0A319EZ41_9EURO</name>
<dbReference type="PANTHER" id="PTHR30344">
    <property type="entry name" value="6-PHOSPHOGLUCONOLACTONASE-RELATED"/>
    <property type="match status" value="1"/>
</dbReference>
<keyword evidence="4" id="KW-1185">Reference proteome</keyword>
<keyword evidence="2" id="KW-0732">Signal</keyword>
<dbReference type="AlphaFoldDB" id="A0A319EZ41"/>
<dbReference type="InterPro" id="IPR011045">
    <property type="entry name" value="N2O_reductase_N"/>
</dbReference>
<protein>
    <submittedName>
        <fullName evidence="3">6-phosphogluconolactonase</fullName>
    </submittedName>
</protein>
<dbReference type="PROSITE" id="PS00018">
    <property type="entry name" value="EF_HAND_1"/>
    <property type="match status" value="1"/>
</dbReference>
<dbReference type="Pfam" id="PF10282">
    <property type="entry name" value="Lactonase"/>
    <property type="match status" value="1"/>
</dbReference>
<feature type="signal peptide" evidence="2">
    <location>
        <begin position="1"/>
        <end position="21"/>
    </location>
</feature>
<organism evidence="3 4">
    <name type="scientific">Aspergillus ellipticus CBS 707.79</name>
    <dbReference type="NCBI Taxonomy" id="1448320"/>
    <lineage>
        <taxon>Eukaryota</taxon>
        <taxon>Fungi</taxon>
        <taxon>Dikarya</taxon>
        <taxon>Ascomycota</taxon>
        <taxon>Pezizomycotina</taxon>
        <taxon>Eurotiomycetes</taxon>
        <taxon>Eurotiomycetidae</taxon>
        <taxon>Eurotiales</taxon>
        <taxon>Aspergillaceae</taxon>
        <taxon>Aspergillus</taxon>
        <taxon>Aspergillus subgen. Circumdati</taxon>
    </lineage>
</organism>
<accession>A0A319EZ41</accession>
<evidence type="ECO:0000256" key="2">
    <source>
        <dbReference type="SAM" id="SignalP"/>
    </source>
</evidence>
<dbReference type="InterPro" id="IPR015943">
    <property type="entry name" value="WD40/YVTN_repeat-like_dom_sf"/>
</dbReference>
<dbReference type="InterPro" id="IPR019405">
    <property type="entry name" value="Lactonase_7-beta_prop"/>
</dbReference>
<evidence type="ECO:0000256" key="1">
    <source>
        <dbReference type="ARBA" id="ARBA00005564"/>
    </source>
</evidence>
<dbReference type="SUPFAM" id="SSF50974">
    <property type="entry name" value="Nitrous oxide reductase, N-terminal domain"/>
    <property type="match status" value="1"/>
</dbReference>
<dbReference type="EMBL" id="KZ825826">
    <property type="protein sequence ID" value="PYH97272.1"/>
    <property type="molecule type" value="Genomic_DNA"/>
</dbReference>
<proteinExistence type="inferred from homology"/>
<dbReference type="OrthoDB" id="9972196at2759"/>
<dbReference type="Proteomes" id="UP000247810">
    <property type="component" value="Unassembled WGS sequence"/>
</dbReference>
<evidence type="ECO:0000313" key="3">
    <source>
        <dbReference type="EMBL" id="PYH97272.1"/>
    </source>
</evidence>
<sequence>MHLCFTYSLLACLSWLSLATAANLYATHYTGTVSSLSLERNNNDTYSLYLASSLKTCGSMPSWLTFDSASRTLYCSDETGDASVNGSVTSLAAGQNGTLTEITTATAPGGGVDSVIYNGDNGTKYLAIAHYTGSAVSTFRLPLDSDSQTHQAFHYNLSEPGANPQQDSPHPHQVFLDPSGSFILAPDLGADLVRVYAIDRSTGQLDTHCPDLTFPAGSGPRHGLFWETSHPILTSQLKTPQQDDLFLYTVSELDGHLKAFTVSYTSDACLHFEEIQSFVPYPDEQLPQGATLAEIRQAGGYLYVSIRTDHGFPPNDSIVTLDRSSDGTVTFRDLTSSYGTVPRTLVINRAGDLVVIGNQASSNVAVVKRDPESGELGEEVASLQIGEPGKVGTAQGLSSVVWAE</sequence>
<gene>
    <name evidence="3" type="ORF">BO71DRAFT_481295</name>
</gene>
<dbReference type="Gene3D" id="2.130.10.10">
    <property type="entry name" value="YVTN repeat-like/Quinoprotein amine dehydrogenase"/>
    <property type="match status" value="1"/>
</dbReference>
<evidence type="ECO:0000313" key="4">
    <source>
        <dbReference type="Proteomes" id="UP000247810"/>
    </source>
</evidence>
<feature type="chain" id="PRO_5016272106" evidence="2">
    <location>
        <begin position="22"/>
        <end position="404"/>
    </location>
</feature>
<dbReference type="InterPro" id="IPR050282">
    <property type="entry name" value="Cycloisomerase_2"/>
</dbReference>
<dbReference type="STRING" id="1448320.A0A319EZ41"/>